<dbReference type="InterPro" id="IPR001806">
    <property type="entry name" value="Small_GTPase"/>
</dbReference>
<keyword evidence="4" id="KW-1185">Reference proteome</keyword>
<evidence type="ECO:0000256" key="2">
    <source>
        <dbReference type="ARBA" id="ARBA00023134"/>
    </source>
</evidence>
<evidence type="ECO:0000256" key="1">
    <source>
        <dbReference type="ARBA" id="ARBA00022741"/>
    </source>
</evidence>
<keyword evidence="1" id="KW-0547">Nucleotide-binding</keyword>
<proteinExistence type="predicted"/>
<name>A0ABQ5K1L0_9EUKA</name>
<dbReference type="SMART" id="SM00173">
    <property type="entry name" value="RAS"/>
    <property type="match status" value="1"/>
</dbReference>
<evidence type="ECO:0000313" key="3">
    <source>
        <dbReference type="EMBL" id="GKT25470.1"/>
    </source>
</evidence>
<protein>
    <submittedName>
        <fullName evidence="3">Small GTPase like protein</fullName>
    </submittedName>
</protein>
<dbReference type="Proteomes" id="UP001057375">
    <property type="component" value="Unassembled WGS sequence"/>
</dbReference>
<dbReference type="EMBL" id="BQXS01012589">
    <property type="protein sequence ID" value="GKT25470.1"/>
    <property type="molecule type" value="Genomic_DNA"/>
</dbReference>
<dbReference type="PANTHER" id="PTHR47977">
    <property type="entry name" value="RAS-RELATED PROTEIN RAB"/>
    <property type="match status" value="1"/>
</dbReference>
<dbReference type="CDD" id="cd00154">
    <property type="entry name" value="Rab"/>
    <property type="match status" value="1"/>
</dbReference>
<dbReference type="InterPro" id="IPR027417">
    <property type="entry name" value="P-loop_NTPase"/>
</dbReference>
<dbReference type="NCBIfam" id="TIGR00231">
    <property type="entry name" value="small_GTP"/>
    <property type="match status" value="1"/>
</dbReference>
<gene>
    <name evidence="3" type="ORF">ADUPG1_013048</name>
</gene>
<organism evidence="3 4">
    <name type="scientific">Aduncisulcus paluster</name>
    <dbReference type="NCBI Taxonomy" id="2918883"/>
    <lineage>
        <taxon>Eukaryota</taxon>
        <taxon>Metamonada</taxon>
        <taxon>Carpediemonas-like organisms</taxon>
        <taxon>Aduncisulcus</taxon>
    </lineage>
</organism>
<dbReference type="Gene3D" id="3.40.50.300">
    <property type="entry name" value="P-loop containing nucleotide triphosphate hydrolases"/>
    <property type="match status" value="1"/>
</dbReference>
<dbReference type="Pfam" id="PF00071">
    <property type="entry name" value="Ras"/>
    <property type="match status" value="1"/>
</dbReference>
<dbReference type="SMART" id="SM00175">
    <property type="entry name" value="RAB"/>
    <property type="match status" value="1"/>
</dbReference>
<reference evidence="3" key="1">
    <citation type="submission" date="2022-03" db="EMBL/GenBank/DDBJ databases">
        <title>Draft genome sequence of Aduncisulcus paluster, a free-living microaerophilic Fornicata.</title>
        <authorList>
            <person name="Yuyama I."/>
            <person name="Kume K."/>
            <person name="Tamura T."/>
            <person name="Inagaki Y."/>
            <person name="Hashimoto T."/>
        </authorList>
    </citation>
    <scope>NUCLEOTIDE SEQUENCE</scope>
    <source>
        <strain evidence="3">NY0171</strain>
    </source>
</reference>
<evidence type="ECO:0000313" key="4">
    <source>
        <dbReference type="Proteomes" id="UP001057375"/>
    </source>
</evidence>
<dbReference type="InterPro" id="IPR005225">
    <property type="entry name" value="Small_GTP-bd"/>
</dbReference>
<dbReference type="PROSITE" id="PS51419">
    <property type="entry name" value="RAB"/>
    <property type="match status" value="1"/>
</dbReference>
<sequence>MPTRLLKIVLLGATAVGKTSILRKWADKTIDIKSEGYAPTLANVSGDSVRKREKIGSHRVVINAYDTSGQERVACISQQFYSGANIALFVASFDLSRSVDSVSFWHSLLAEKCYDIDGDDEIDCYIILNKKDLEGSMEGALAVTKEEAEAKVKELGFKGIYYTSAYTGEGIEEAFTDSAKKYCESHPDGESIGDDVDLSTGKKDDKGCII</sequence>
<comment type="caution">
    <text evidence="3">The sequence shown here is derived from an EMBL/GenBank/DDBJ whole genome shotgun (WGS) entry which is preliminary data.</text>
</comment>
<dbReference type="PRINTS" id="PR00449">
    <property type="entry name" value="RASTRNSFRMNG"/>
</dbReference>
<dbReference type="SUPFAM" id="SSF52540">
    <property type="entry name" value="P-loop containing nucleoside triphosphate hydrolases"/>
    <property type="match status" value="1"/>
</dbReference>
<keyword evidence="2" id="KW-0342">GTP-binding</keyword>
<accession>A0ABQ5K1L0</accession>
<dbReference type="SMART" id="SM00174">
    <property type="entry name" value="RHO"/>
    <property type="match status" value="1"/>
</dbReference>
<dbReference type="InterPro" id="IPR050227">
    <property type="entry name" value="Rab"/>
</dbReference>